<dbReference type="InterPro" id="IPR006132">
    <property type="entry name" value="Asp/Orn_carbamoyltranf_P-bd"/>
</dbReference>
<dbReference type="PRINTS" id="PR00100">
    <property type="entry name" value="AOTCASE"/>
</dbReference>
<dbReference type="InterPro" id="IPR002292">
    <property type="entry name" value="Orn/put_carbamltrans"/>
</dbReference>
<dbReference type="GO" id="GO:0019240">
    <property type="term" value="P:citrulline biosynthetic process"/>
    <property type="evidence" value="ECO:0007669"/>
    <property type="project" value="TreeGrafter"/>
</dbReference>
<dbReference type="Pfam" id="PF02729">
    <property type="entry name" value="OTCace_N"/>
    <property type="match status" value="1"/>
</dbReference>
<evidence type="ECO:0000259" key="6">
    <source>
        <dbReference type="Pfam" id="PF02729"/>
    </source>
</evidence>
<dbReference type="GO" id="GO:0004585">
    <property type="term" value="F:ornithine carbamoyltransferase activity"/>
    <property type="evidence" value="ECO:0007669"/>
    <property type="project" value="UniProtKB-EC"/>
</dbReference>
<dbReference type="AlphaFoldDB" id="A0A0F9NK16"/>
<dbReference type="PRINTS" id="PR00102">
    <property type="entry name" value="OTCASE"/>
</dbReference>
<dbReference type="SUPFAM" id="SSF53671">
    <property type="entry name" value="Aspartate/ornithine carbamoyltransferase"/>
    <property type="match status" value="1"/>
</dbReference>
<dbReference type="PANTHER" id="PTHR45753">
    <property type="entry name" value="ORNITHINE CARBAMOYLTRANSFERASE, MITOCHONDRIAL"/>
    <property type="match status" value="1"/>
</dbReference>
<sequence>MPVNLKGRSFITLKDFSPKAIHYLLDLSKDLKSKYRAGIKGDLLKDKNVVLIFDKSSTRTRCAFEMAASQEGAYVTFLTNSQMGKKESVEDTAEVLGRYYDGIEYRGFKQSLIDDLAKHSGVPVWNGLTDEYHPTQILADLLTIQEHIFKPYEDVKVVFVGDARNNMGNSWMIACAKLGMHFVALAPKSLWPNPKLVKQMQALAKETGGKIEITSSIDKGVKGADVIYTDVWVSMGEESKFPERIKLLKPYQVNLKMLHKSKNPHVRFMHCLPAFHDTKTEVGRQIYKKFGLKAMEVTDEVFRSRHSIVFDEAENRLHTIKAVMVATIGNV</sequence>
<dbReference type="InterPro" id="IPR006130">
    <property type="entry name" value="Asp/Orn_carbamoylTrfase"/>
</dbReference>
<dbReference type="InterPro" id="IPR006131">
    <property type="entry name" value="Asp_carbamoyltransf_Asp/Orn-bd"/>
</dbReference>
<name>A0A0F9NK16_9ZZZZ</name>
<dbReference type="Gene3D" id="3.40.50.1370">
    <property type="entry name" value="Aspartate/ornithine carbamoyltransferase"/>
    <property type="match status" value="2"/>
</dbReference>
<dbReference type="HAMAP" id="MF_01109">
    <property type="entry name" value="OTCase"/>
    <property type="match status" value="1"/>
</dbReference>
<dbReference type="EC" id="2.1.3.3" evidence="2"/>
<evidence type="ECO:0000313" key="7">
    <source>
        <dbReference type="EMBL" id="KKM81672.1"/>
    </source>
</evidence>
<keyword evidence="3" id="KW-0808">Transferase</keyword>
<proteinExistence type="inferred from homology"/>
<dbReference type="FunFam" id="3.40.50.1370:FF:000008">
    <property type="entry name" value="Ornithine carbamoyltransferase"/>
    <property type="match status" value="1"/>
</dbReference>
<organism evidence="7">
    <name type="scientific">marine sediment metagenome</name>
    <dbReference type="NCBI Taxonomy" id="412755"/>
    <lineage>
        <taxon>unclassified sequences</taxon>
        <taxon>metagenomes</taxon>
        <taxon>ecological metagenomes</taxon>
    </lineage>
</organism>
<dbReference type="GO" id="GO:0016597">
    <property type="term" value="F:amino acid binding"/>
    <property type="evidence" value="ECO:0007669"/>
    <property type="project" value="InterPro"/>
</dbReference>
<dbReference type="Pfam" id="PF00185">
    <property type="entry name" value="OTCace"/>
    <property type="match status" value="1"/>
</dbReference>
<dbReference type="GO" id="GO:0042450">
    <property type="term" value="P:L-arginine biosynthetic process via ornithine"/>
    <property type="evidence" value="ECO:0007669"/>
    <property type="project" value="TreeGrafter"/>
</dbReference>
<evidence type="ECO:0000256" key="2">
    <source>
        <dbReference type="ARBA" id="ARBA00013007"/>
    </source>
</evidence>
<dbReference type="InterPro" id="IPR024904">
    <property type="entry name" value="OTCase_ArgI"/>
</dbReference>
<protein>
    <recommendedName>
        <fullName evidence="2">ornithine carbamoyltransferase</fullName>
        <ecNumber evidence="2">2.1.3.3</ecNumber>
    </recommendedName>
</protein>
<dbReference type="InterPro" id="IPR036901">
    <property type="entry name" value="Asp/Orn_carbamoylTrfase_sf"/>
</dbReference>
<evidence type="ECO:0000256" key="4">
    <source>
        <dbReference type="ARBA" id="ARBA00048772"/>
    </source>
</evidence>
<gene>
    <name evidence="7" type="ORF">LCGC14_1327430</name>
</gene>
<feature type="domain" description="Aspartate/ornithine carbamoyltransferase carbamoyl-P binding" evidence="6">
    <location>
        <begin position="8"/>
        <end position="146"/>
    </location>
</feature>
<dbReference type="EMBL" id="LAZR01007984">
    <property type="protein sequence ID" value="KKM81672.1"/>
    <property type="molecule type" value="Genomic_DNA"/>
</dbReference>
<reference evidence="7" key="1">
    <citation type="journal article" date="2015" name="Nature">
        <title>Complex archaea that bridge the gap between prokaryotes and eukaryotes.</title>
        <authorList>
            <person name="Spang A."/>
            <person name="Saw J.H."/>
            <person name="Jorgensen S.L."/>
            <person name="Zaremba-Niedzwiedzka K."/>
            <person name="Martijn J."/>
            <person name="Lind A.E."/>
            <person name="van Eijk R."/>
            <person name="Schleper C."/>
            <person name="Guy L."/>
            <person name="Ettema T.J."/>
        </authorList>
    </citation>
    <scope>NUCLEOTIDE SEQUENCE</scope>
</reference>
<dbReference type="PROSITE" id="PS00097">
    <property type="entry name" value="CARBAMOYLTRANSFERASE"/>
    <property type="match status" value="1"/>
</dbReference>
<evidence type="ECO:0000259" key="5">
    <source>
        <dbReference type="Pfam" id="PF00185"/>
    </source>
</evidence>
<evidence type="ECO:0000256" key="3">
    <source>
        <dbReference type="ARBA" id="ARBA00022679"/>
    </source>
</evidence>
<comment type="catalytic activity">
    <reaction evidence="4">
        <text>carbamoyl phosphate + L-ornithine = L-citrulline + phosphate + H(+)</text>
        <dbReference type="Rhea" id="RHEA:19513"/>
        <dbReference type="ChEBI" id="CHEBI:15378"/>
        <dbReference type="ChEBI" id="CHEBI:43474"/>
        <dbReference type="ChEBI" id="CHEBI:46911"/>
        <dbReference type="ChEBI" id="CHEBI:57743"/>
        <dbReference type="ChEBI" id="CHEBI:58228"/>
        <dbReference type="EC" id="2.1.3.3"/>
    </reaction>
</comment>
<dbReference type="PANTHER" id="PTHR45753:SF2">
    <property type="entry name" value="ORNITHINE CARBAMOYLTRANSFERASE"/>
    <property type="match status" value="1"/>
</dbReference>
<dbReference type="NCBIfam" id="NF003286">
    <property type="entry name" value="PRK04284.1"/>
    <property type="match status" value="1"/>
</dbReference>
<dbReference type="NCBIfam" id="TIGR00658">
    <property type="entry name" value="orni_carb_tr"/>
    <property type="match status" value="1"/>
</dbReference>
<feature type="domain" description="Aspartate/ornithine carbamoyltransferase Asp/Orn-binding" evidence="5">
    <location>
        <begin position="154"/>
        <end position="326"/>
    </location>
</feature>
<comment type="similarity">
    <text evidence="1">Belongs to the aspartate/ornithine carbamoyltransferase superfamily. OTCase family.</text>
</comment>
<comment type="caution">
    <text evidence="7">The sequence shown here is derived from an EMBL/GenBank/DDBJ whole genome shotgun (WGS) entry which is preliminary data.</text>
</comment>
<evidence type="ECO:0000256" key="1">
    <source>
        <dbReference type="ARBA" id="ARBA00007805"/>
    </source>
</evidence>
<accession>A0A0F9NK16</accession>